<dbReference type="AlphaFoldDB" id="A0A4T0J142"/>
<feature type="binding site" evidence="10">
    <location>
        <position position="265"/>
    </location>
    <ligand>
        <name>Fe cation</name>
        <dbReference type="ChEBI" id="CHEBI:24875"/>
        <label>2</label>
    </ligand>
</feature>
<accession>A0A4T0J142</accession>
<dbReference type="InterPro" id="IPR016024">
    <property type="entry name" value="ARM-type_fold"/>
</dbReference>
<evidence type="ECO:0000313" key="14">
    <source>
        <dbReference type="EMBL" id="TIB36013.1"/>
    </source>
</evidence>
<comment type="catalytic activity">
    <reaction evidence="1 10">
        <text>[eIF5A protein]-deoxyhypusine + AH2 + O2 = [eIF5A protein]-hypusine + A + H2O</text>
        <dbReference type="Rhea" id="RHEA:14101"/>
        <dbReference type="Rhea" id="RHEA-COMP:10144"/>
        <dbReference type="Rhea" id="RHEA-COMP:12592"/>
        <dbReference type="ChEBI" id="CHEBI:13193"/>
        <dbReference type="ChEBI" id="CHEBI:15377"/>
        <dbReference type="ChEBI" id="CHEBI:15379"/>
        <dbReference type="ChEBI" id="CHEBI:17499"/>
        <dbReference type="ChEBI" id="CHEBI:82657"/>
        <dbReference type="ChEBI" id="CHEBI:91175"/>
        <dbReference type="EC" id="1.14.99.29"/>
    </reaction>
</comment>
<dbReference type="PANTHER" id="PTHR12697">
    <property type="entry name" value="PBS LYASE HEAT-LIKE PROTEIN"/>
    <property type="match status" value="1"/>
</dbReference>
<dbReference type="InterPro" id="IPR027517">
    <property type="entry name" value="Deoxyhypusine_hydroxylase"/>
</dbReference>
<dbReference type="GO" id="GO:0005737">
    <property type="term" value="C:cytoplasm"/>
    <property type="evidence" value="ECO:0007669"/>
    <property type="project" value="UniProtKB-SubCell"/>
</dbReference>
<dbReference type="EMBL" id="SPOI01000139">
    <property type="protein sequence ID" value="TIB36013.1"/>
    <property type="molecule type" value="Genomic_DNA"/>
</dbReference>
<feature type="binding site" evidence="10">
    <location>
        <position position="61"/>
    </location>
    <ligand>
        <name>Fe cation</name>
        <dbReference type="ChEBI" id="CHEBI:24875"/>
        <label>1</label>
    </ligand>
</feature>
<protein>
    <recommendedName>
        <fullName evidence="10">Deoxyhypusine hydroxylase</fullName>
        <shortName evidence="10">DOHH</shortName>
        <ecNumber evidence="10">1.14.99.29</ecNumber>
    </recommendedName>
    <alternativeName>
        <fullName evidence="10">Deoxyhypusine dioxygenase</fullName>
    </alternativeName>
    <alternativeName>
        <fullName evidence="10">Deoxyhypusine monooxygenase</fullName>
    </alternativeName>
</protein>
<gene>
    <name evidence="10" type="primary">LIA1</name>
    <name evidence="14" type="ORF">E3P86_02592</name>
</gene>
<dbReference type="PROSITE" id="PS50077">
    <property type="entry name" value="HEAT_REPEAT"/>
    <property type="match status" value="1"/>
</dbReference>
<comment type="pathway">
    <text evidence="2 10">Protein modification; eIF5A hypusination.</text>
</comment>
<evidence type="ECO:0000256" key="1">
    <source>
        <dbReference type="ARBA" id="ARBA00000068"/>
    </source>
</evidence>
<evidence type="ECO:0000256" key="6">
    <source>
        <dbReference type="ARBA" id="ARBA00023004"/>
    </source>
</evidence>
<keyword evidence="4" id="KW-0677">Repeat</keyword>
<evidence type="ECO:0000256" key="5">
    <source>
        <dbReference type="ARBA" id="ARBA00023002"/>
    </source>
</evidence>
<dbReference type="EC" id="1.14.99.29" evidence="10"/>
<dbReference type="GO" id="GO:0019135">
    <property type="term" value="F:deoxyhypusine monooxygenase activity"/>
    <property type="evidence" value="ECO:0007669"/>
    <property type="project" value="UniProtKB-UniRule"/>
</dbReference>
<comment type="similarity">
    <text evidence="10">Belongs to the deoxyhypusine hydroxylase family.</text>
</comment>
<dbReference type="UniPathway" id="UPA00354"/>
<evidence type="ECO:0000256" key="13">
    <source>
        <dbReference type="SAM" id="MobiDB-lite"/>
    </source>
</evidence>
<feature type="binding site" evidence="10">
    <location>
        <position position="93"/>
    </location>
    <ligand>
        <name>Fe cation</name>
        <dbReference type="ChEBI" id="CHEBI:24875"/>
        <label>1</label>
    </ligand>
</feature>
<dbReference type="SMART" id="SM00567">
    <property type="entry name" value="EZ_HEAT"/>
    <property type="match status" value="6"/>
</dbReference>
<evidence type="ECO:0000313" key="15">
    <source>
        <dbReference type="Proteomes" id="UP000310689"/>
    </source>
</evidence>
<feature type="region of interest" description="Disordered" evidence="13">
    <location>
        <begin position="141"/>
        <end position="161"/>
    </location>
</feature>
<dbReference type="Proteomes" id="UP000310689">
    <property type="component" value="Unassembled WGS sequence"/>
</dbReference>
<evidence type="ECO:0000256" key="3">
    <source>
        <dbReference type="ARBA" id="ARBA00022723"/>
    </source>
</evidence>
<feature type="repeat" description="HEAT" evidence="11">
    <location>
        <begin position="74"/>
        <end position="114"/>
    </location>
</feature>
<feature type="binding site" evidence="10">
    <location>
        <position position="60"/>
    </location>
    <ligand>
        <name>Fe cation</name>
        <dbReference type="ChEBI" id="CHEBI:24875"/>
        <label>1</label>
    </ligand>
</feature>
<proteinExistence type="inferred from homology"/>
<dbReference type="InterPro" id="IPR021133">
    <property type="entry name" value="HEAT_type_2"/>
</dbReference>
<evidence type="ECO:0000256" key="10">
    <source>
        <dbReference type="HAMAP-Rule" id="MF_03101"/>
    </source>
</evidence>
<organism evidence="14 15">
    <name type="scientific">Wallemia ichthyophaga</name>
    <dbReference type="NCBI Taxonomy" id="245174"/>
    <lineage>
        <taxon>Eukaryota</taxon>
        <taxon>Fungi</taxon>
        <taxon>Dikarya</taxon>
        <taxon>Basidiomycota</taxon>
        <taxon>Wallemiomycotina</taxon>
        <taxon>Wallemiomycetes</taxon>
        <taxon>Wallemiales</taxon>
        <taxon>Wallemiaceae</taxon>
        <taxon>Wallemia</taxon>
    </lineage>
</organism>
<comment type="function">
    <text evidence="10">Catalyzes the hydroxylation of the N(6)-(4-aminobutyl)-L-lysine intermediate to form hypusine, an essential post-translational modification only found in mature eIF-5A factor.</text>
</comment>
<reference evidence="14 15" key="1">
    <citation type="submission" date="2019-03" db="EMBL/GenBank/DDBJ databases">
        <title>Sequencing 23 genomes of Wallemia ichthyophaga.</title>
        <authorList>
            <person name="Gostincar C."/>
        </authorList>
    </citation>
    <scope>NUCLEOTIDE SEQUENCE [LARGE SCALE GENOMIC DNA]</scope>
    <source>
        <strain evidence="14 15">EXF-6200</strain>
    </source>
</reference>
<comment type="function">
    <text evidence="9">Catalyzes the hydroxylation of the N(6)-(4-aminobutyl)-L-lysine intermediate produced by deoxyhypusine synthase/DHPS on a critical lysine of the eukaryotic translation initiation factor 5A/eIF-5A. This is the second step of the post-translational modification of that lysine into an unusual amino acid residue named hypusine. Hypusination is unique to mature eIF-5A factor and is essential for its function.</text>
</comment>
<evidence type="ECO:0000256" key="2">
    <source>
        <dbReference type="ARBA" id="ARBA00005041"/>
    </source>
</evidence>
<keyword evidence="7 10" id="KW-0503">Monooxygenase</keyword>
<evidence type="ECO:0000256" key="12">
    <source>
        <dbReference type="PROSITE-ProRule" id="PRU00259"/>
    </source>
</evidence>
<dbReference type="GO" id="GO:0005634">
    <property type="term" value="C:nucleus"/>
    <property type="evidence" value="ECO:0007669"/>
    <property type="project" value="UniProtKB-SubCell"/>
</dbReference>
<dbReference type="InterPro" id="IPR004155">
    <property type="entry name" value="PBS_lyase_HEAT"/>
</dbReference>
<evidence type="ECO:0000256" key="4">
    <source>
        <dbReference type="ARBA" id="ARBA00022737"/>
    </source>
</evidence>
<dbReference type="InterPro" id="IPR000225">
    <property type="entry name" value="Armadillo"/>
</dbReference>
<dbReference type="GO" id="GO:0046872">
    <property type="term" value="F:metal ion binding"/>
    <property type="evidence" value="ECO:0007669"/>
    <property type="project" value="UniProtKB-KW"/>
</dbReference>
<dbReference type="PROSITE" id="PS50176">
    <property type="entry name" value="ARM_REPEAT"/>
    <property type="match status" value="1"/>
</dbReference>
<evidence type="ECO:0000256" key="7">
    <source>
        <dbReference type="ARBA" id="ARBA00023033"/>
    </source>
</evidence>
<dbReference type="InterPro" id="IPR011989">
    <property type="entry name" value="ARM-like"/>
</dbReference>
<keyword evidence="3 10" id="KW-0479">Metal-binding</keyword>
<keyword evidence="10" id="KW-0539">Nucleus</keyword>
<feature type="binding site" evidence="10">
    <location>
        <position position="231"/>
    </location>
    <ligand>
        <name>Fe cation</name>
        <dbReference type="ChEBI" id="CHEBI:24875"/>
        <label>2</label>
    </ligand>
</feature>
<dbReference type="Pfam" id="PF13646">
    <property type="entry name" value="HEAT_2"/>
    <property type="match status" value="2"/>
</dbReference>
<name>A0A4T0J142_WALIC</name>
<comment type="subcellular location">
    <subcellularLocation>
        <location evidence="10">Cytoplasm</location>
    </subcellularLocation>
    <subcellularLocation>
        <location evidence="10">Nucleus</location>
    </subcellularLocation>
</comment>
<dbReference type="Gene3D" id="1.25.10.10">
    <property type="entry name" value="Leucine-rich Repeat Variant"/>
    <property type="match status" value="2"/>
</dbReference>
<evidence type="ECO:0000256" key="11">
    <source>
        <dbReference type="PROSITE-ProRule" id="PRU00103"/>
    </source>
</evidence>
<keyword evidence="10" id="KW-0963">Cytoplasm</keyword>
<comment type="caution">
    <text evidence="14">The sequence shown here is derived from an EMBL/GenBank/DDBJ whole genome shotgun (WGS) entry which is preliminary data.</text>
</comment>
<keyword evidence="6 10" id="KW-0408">Iron</keyword>
<dbReference type="SUPFAM" id="SSF48371">
    <property type="entry name" value="ARM repeat"/>
    <property type="match status" value="1"/>
</dbReference>
<feature type="binding site" evidence="10">
    <location>
        <position position="94"/>
    </location>
    <ligand>
        <name>Fe cation</name>
        <dbReference type="ChEBI" id="CHEBI:24875"/>
        <label>1</label>
    </ligand>
</feature>
<feature type="binding site" evidence="10">
    <location>
        <position position="232"/>
    </location>
    <ligand>
        <name>Fe cation</name>
        <dbReference type="ChEBI" id="CHEBI:24875"/>
        <label>2</label>
    </ligand>
</feature>
<feature type="binding site" evidence="10">
    <location>
        <position position="264"/>
    </location>
    <ligand>
        <name>Fe cation</name>
        <dbReference type="ChEBI" id="CHEBI:24875"/>
        <label>2</label>
    </ligand>
</feature>
<keyword evidence="5 10" id="KW-0560">Oxidoreductase</keyword>
<feature type="repeat" description="ARM" evidence="12">
    <location>
        <begin position="244"/>
        <end position="281"/>
    </location>
</feature>
<evidence type="ECO:0000256" key="8">
    <source>
        <dbReference type="ARBA" id="ARBA00023256"/>
    </source>
</evidence>
<evidence type="ECO:0000256" key="9">
    <source>
        <dbReference type="ARBA" id="ARBA00045876"/>
    </source>
</evidence>
<dbReference type="HAMAP" id="MF_03101">
    <property type="entry name" value="Deoxyhypusine_hydroxylase"/>
    <property type="match status" value="1"/>
</dbReference>
<comment type="cofactor">
    <cofactor evidence="10">
        <name>Fe(2+)</name>
        <dbReference type="ChEBI" id="CHEBI:29033"/>
    </cofactor>
    <text evidence="10">Binds 2 Fe(2+) ions per subunit.</text>
</comment>
<keyword evidence="8 10" id="KW-0386">Hypusine biosynthesis</keyword>
<dbReference type="PANTHER" id="PTHR12697:SF5">
    <property type="entry name" value="DEOXYHYPUSINE HYDROXYLASE"/>
    <property type="match status" value="1"/>
</dbReference>
<sequence>MTIDSSKLDVIRLRLLNDDNLADQYRALFTLKSIGQQGDNRAIDVIYEALQKSNSALLKHELAYVLGQINDTYALPLLNDILQDTEQDVMVRHEAAESLGAISSLSSLDILSKYANMPDIDISIRETCDISIKKIQFDHRDGKTADGDNEQNKIPVIDPAPATKSTDVTANNVEILRESYLNDQLPLFERYRAMFGLRNIVLNSNSNQSIHNAALNSIADGFADKSVLFRHEVAYVFGQIDSPAAIPALLKVLYDDKEHEMVRHEAAETLGGLGADSADAKNALLDFAKSIDAPKVIRDSCIVALDMLAHEQSGAFEYADGIEMA</sequence>